<name>A0A1W1V3Y8_9BACT</name>
<dbReference type="STRING" id="645990.SAMN00120144_1142"/>
<dbReference type="InterPro" id="IPR013656">
    <property type="entry name" value="PAS_4"/>
</dbReference>
<evidence type="ECO:0000256" key="1">
    <source>
        <dbReference type="ARBA" id="ARBA00000085"/>
    </source>
</evidence>
<dbReference type="SMART" id="SM00387">
    <property type="entry name" value="HATPase_c"/>
    <property type="match status" value="1"/>
</dbReference>
<dbReference type="EC" id="2.7.13.3" evidence="2"/>
<dbReference type="GO" id="GO:0007234">
    <property type="term" value="P:osmosensory signaling via phosphorelay pathway"/>
    <property type="evidence" value="ECO:0007669"/>
    <property type="project" value="TreeGrafter"/>
</dbReference>
<dbReference type="Pfam" id="PF08448">
    <property type="entry name" value="PAS_4"/>
    <property type="match status" value="2"/>
</dbReference>
<dbReference type="InterPro" id="IPR036890">
    <property type="entry name" value="HATPase_C_sf"/>
</dbReference>
<dbReference type="Gene3D" id="1.10.287.130">
    <property type="match status" value="1"/>
</dbReference>
<evidence type="ECO:0000256" key="8">
    <source>
        <dbReference type="ARBA" id="ARBA00023012"/>
    </source>
</evidence>
<dbReference type="PANTHER" id="PTHR42878:SF7">
    <property type="entry name" value="SENSOR HISTIDINE KINASE GLRK"/>
    <property type="match status" value="1"/>
</dbReference>
<evidence type="ECO:0000256" key="5">
    <source>
        <dbReference type="ARBA" id="ARBA00022741"/>
    </source>
</evidence>
<dbReference type="InterPro" id="IPR003594">
    <property type="entry name" value="HATPase_dom"/>
</dbReference>
<evidence type="ECO:0000313" key="11">
    <source>
        <dbReference type="Proteomes" id="UP000192266"/>
    </source>
</evidence>
<dbReference type="InterPro" id="IPR050351">
    <property type="entry name" value="BphY/WalK/GraS-like"/>
</dbReference>
<feature type="domain" description="Histidine kinase" evidence="9">
    <location>
        <begin position="359"/>
        <end position="574"/>
    </location>
</feature>
<dbReference type="SUPFAM" id="SSF55874">
    <property type="entry name" value="ATPase domain of HSP90 chaperone/DNA topoisomerase II/histidine kinase"/>
    <property type="match status" value="1"/>
</dbReference>
<dbReference type="SUPFAM" id="SSF55785">
    <property type="entry name" value="PYP-like sensor domain (PAS domain)"/>
    <property type="match status" value="1"/>
</dbReference>
<dbReference type="GO" id="GO:0000156">
    <property type="term" value="F:phosphorelay response regulator activity"/>
    <property type="evidence" value="ECO:0007669"/>
    <property type="project" value="TreeGrafter"/>
</dbReference>
<gene>
    <name evidence="10" type="ORF">SAMN00120144_1142</name>
</gene>
<dbReference type="Pfam" id="PF02518">
    <property type="entry name" value="HATPase_c"/>
    <property type="match status" value="1"/>
</dbReference>
<dbReference type="CDD" id="cd00082">
    <property type="entry name" value="HisKA"/>
    <property type="match status" value="1"/>
</dbReference>
<dbReference type="SUPFAM" id="SSF47384">
    <property type="entry name" value="Homodimeric domain of signal transducing histidine kinase"/>
    <property type="match status" value="1"/>
</dbReference>
<dbReference type="GO" id="GO:0005524">
    <property type="term" value="F:ATP binding"/>
    <property type="evidence" value="ECO:0007669"/>
    <property type="project" value="UniProtKB-KW"/>
</dbReference>
<dbReference type="GO" id="GO:0030295">
    <property type="term" value="F:protein kinase activator activity"/>
    <property type="evidence" value="ECO:0007669"/>
    <property type="project" value="TreeGrafter"/>
</dbReference>
<accession>A0A1W1V3Y8</accession>
<dbReference type="AlphaFoldDB" id="A0A1W1V3Y8"/>
<dbReference type="InterPro" id="IPR035965">
    <property type="entry name" value="PAS-like_dom_sf"/>
</dbReference>
<evidence type="ECO:0000259" key="9">
    <source>
        <dbReference type="PROSITE" id="PS50109"/>
    </source>
</evidence>
<reference evidence="10 11" key="1">
    <citation type="submission" date="2017-04" db="EMBL/GenBank/DDBJ databases">
        <authorList>
            <person name="Afonso C.L."/>
            <person name="Miller P.J."/>
            <person name="Scott M.A."/>
            <person name="Spackman E."/>
            <person name="Goraichik I."/>
            <person name="Dimitrov K.M."/>
            <person name="Suarez D.L."/>
            <person name="Swayne D.E."/>
        </authorList>
    </citation>
    <scope>NUCLEOTIDE SEQUENCE [LARGE SCALE GENOMIC DNA]</scope>
    <source>
        <strain evidence="10 11">DSM 11622</strain>
    </source>
</reference>
<evidence type="ECO:0000256" key="2">
    <source>
        <dbReference type="ARBA" id="ARBA00012438"/>
    </source>
</evidence>
<dbReference type="InterPro" id="IPR003661">
    <property type="entry name" value="HisK_dim/P_dom"/>
</dbReference>
<dbReference type="Gene3D" id="3.30.450.20">
    <property type="entry name" value="PAS domain"/>
    <property type="match status" value="2"/>
</dbReference>
<dbReference type="InterPro" id="IPR036097">
    <property type="entry name" value="HisK_dim/P_sf"/>
</dbReference>
<evidence type="ECO:0000313" key="10">
    <source>
        <dbReference type="EMBL" id="SMB88042.1"/>
    </source>
</evidence>
<keyword evidence="11" id="KW-1185">Reference proteome</keyword>
<sequence length="574" mass="62319">MLFSQTPKSSALQPAASEVSGKAADQACLALFFEQAPAPICVLAGPDFVYELINPAYQQLFPNRLLLGLPLLEALPELVGQALPLQLRDVYTTGLSFEECEIRLPLTRLPGGVSEDGYFNFIYQARYSSAGLIDGILVIGSEVTEQVLIRQRANALQAEMLVAAQQLAAQRESFYQVFEQTPALICILSGPEYRMDYHNPAFGQLYAGRELLGRTVAETQPEAVAQGFVALLDQIYNTGETYQAAEVLGMVQSPAGGPLQERYFDFTYQPFQRNGQTIGISVFAFEVTEQVLARKEAEQSQTQLNISALDLGVANVELVAINQELLAANGEVRTVNRELDDTNHQLARTNAELDTFVYTASHDLRAPISNIEGLLSAVGDALPADHPITAAVEPLLAMMQSAVTRFQRTLGHLTDIAHLEQNMAQPPEAVDMTAVIADVQLDLAPLVKAAGAQLTVNVSDCPTHSFSPKNLRSIIYNLLSNAIKYRDPARVLSVLIQCQSVGTNTMLSVTDNGLGLSSEQIPQLFGLFRRLHDHVEGSGVGLYMIKKIVENAGGTIQVQSEAGIGSTFTVLLPQ</sequence>
<protein>
    <recommendedName>
        <fullName evidence="2">histidine kinase</fullName>
        <ecNumber evidence="2">2.7.13.3</ecNumber>
    </recommendedName>
</protein>
<keyword evidence="3" id="KW-0597">Phosphoprotein</keyword>
<keyword evidence="7" id="KW-0067">ATP-binding</keyword>
<dbReference type="InterPro" id="IPR004358">
    <property type="entry name" value="Sig_transdc_His_kin-like_C"/>
</dbReference>
<organism evidence="10 11">
    <name type="scientific">Hymenobacter roseosalivarius DSM 11622</name>
    <dbReference type="NCBI Taxonomy" id="645990"/>
    <lineage>
        <taxon>Bacteria</taxon>
        <taxon>Pseudomonadati</taxon>
        <taxon>Bacteroidota</taxon>
        <taxon>Cytophagia</taxon>
        <taxon>Cytophagales</taxon>
        <taxon>Hymenobacteraceae</taxon>
        <taxon>Hymenobacter</taxon>
    </lineage>
</organism>
<keyword evidence="5" id="KW-0547">Nucleotide-binding</keyword>
<dbReference type="PANTHER" id="PTHR42878">
    <property type="entry name" value="TWO-COMPONENT HISTIDINE KINASE"/>
    <property type="match status" value="1"/>
</dbReference>
<keyword evidence="4" id="KW-0808">Transferase</keyword>
<dbReference type="PRINTS" id="PR00344">
    <property type="entry name" value="BCTRLSENSOR"/>
</dbReference>
<dbReference type="Gene3D" id="3.30.565.10">
    <property type="entry name" value="Histidine kinase-like ATPase, C-terminal domain"/>
    <property type="match status" value="1"/>
</dbReference>
<evidence type="ECO:0000256" key="4">
    <source>
        <dbReference type="ARBA" id="ARBA00022679"/>
    </source>
</evidence>
<keyword evidence="6 10" id="KW-0418">Kinase</keyword>
<dbReference type="SMART" id="SM00388">
    <property type="entry name" value="HisKA"/>
    <property type="match status" value="1"/>
</dbReference>
<keyword evidence="8" id="KW-0902">Two-component regulatory system</keyword>
<dbReference type="PROSITE" id="PS50109">
    <property type="entry name" value="HIS_KIN"/>
    <property type="match status" value="1"/>
</dbReference>
<dbReference type="InterPro" id="IPR005467">
    <property type="entry name" value="His_kinase_dom"/>
</dbReference>
<evidence type="ECO:0000256" key="3">
    <source>
        <dbReference type="ARBA" id="ARBA00022553"/>
    </source>
</evidence>
<dbReference type="Proteomes" id="UP000192266">
    <property type="component" value="Unassembled WGS sequence"/>
</dbReference>
<comment type="catalytic activity">
    <reaction evidence="1">
        <text>ATP + protein L-histidine = ADP + protein N-phospho-L-histidine.</text>
        <dbReference type="EC" id="2.7.13.3"/>
    </reaction>
</comment>
<dbReference type="EMBL" id="FWWW01000049">
    <property type="protein sequence ID" value="SMB88042.1"/>
    <property type="molecule type" value="Genomic_DNA"/>
</dbReference>
<evidence type="ECO:0000256" key="6">
    <source>
        <dbReference type="ARBA" id="ARBA00022777"/>
    </source>
</evidence>
<evidence type="ECO:0000256" key="7">
    <source>
        <dbReference type="ARBA" id="ARBA00022840"/>
    </source>
</evidence>
<proteinExistence type="predicted"/>
<dbReference type="GO" id="GO:0000155">
    <property type="term" value="F:phosphorelay sensor kinase activity"/>
    <property type="evidence" value="ECO:0007669"/>
    <property type="project" value="InterPro"/>
</dbReference>